<evidence type="ECO:0000313" key="11">
    <source>
        <dbReference type="Proteomes" id="UP000614469"/>
    </source>
</evidence>
<dbReference type="InterPro" id="IPR001296">
    <property type="entry name" value="Glyco_trans_1"/>
</dbReference>
<dbReference type="GO" id="GO:0004373">
    <property type="term" value="F:alpha-1,4-glucan glucosyltransferase (UDP-glucose donor) activity"/>
    <property type="evidence" value="ECO:0007669"/>
    <property type="project" value="InterPro"/>
</dbReference>
<sequence>MTKTIKVLFLAAEAMPFVKIGGLADVAGALPQALRALSDEENDDVKLDVRLAIPLHAVISTQSATLRPVVSFPIMREGTELIAEVYETRLGSLPVYFIAGDPITESASVYSSNPSLDGEKYTFFSLAALEMLNHLDWEPDILHANDWHTGLAAYALQLKRWEGELHQTKSVLTVHNLPFMGPDVTGRLAAYGQALAQTDLPDWAHTLPLPLGMWASQKIVAVSQTYAREMLTPQLGAGLENFLTIHEESLTGIINGIDTQSFDPETDPEIATNFSAETLQERTSNKAALQKLMGLKIDEKIPLFGVVSRLENQKGIDLVLNALAKLKNTPWQAVILGTGDPLLEKKARRLEKRMPERVKVEIRYDGKLARKIYAGSDIFLMPSRYEPCGLSQMIAMRYGSVPIVRNTGGLKDTVNHGETGFIFEKATTKDFLASIREALGIFTNHGDWQDIQRNGMAQDFSWANSAKQYAALYISLLS</sequence>
<keyword evidence="6 7" id="KW-0320">Glycogen biosynthesis</keyword>
<dbReference type="HAMAP" id="MF_00484">
    <property type="entry name" value="Glycogen_synth"/>
    <property type="match status" value="1"/>
</dbReference>
<evidence type="ECO:0000256" key="2">
    <source>
        <dbReference type="ARBA" id="ARBA00002764"/>
    </source>
</evidence>
<comment type="similarity">
    <text evidence="3 7">Belongs to the glycosyltransferase 1 family. Bacterial/plant glycogen synthase subfamily.</text>
</comment>
<dbReference type="InterPro" id="IPR013534">
    <property type="entry name" value="Starch_synth_cat_dom"/>
</dbReference>
<evidence type="ECO:0000256" key="7">
    <source>
        <dbReference type="HAMAP-Rule" id="MF_00484"/>
    </source>
</evidence>
<keyword evidence="4 7" id="KW-0328">Glycosyltransferase</keyword>
<keyword evidence="5 7" id="KW-0808">Transferase</keyword>
<accession>A0A8J6THB6</accession>
<comment type="function">
    <text evidence="2 7">Synthesizes alpha-1,4-glucan chains using ADP-glucose.</text>
</comment>
<dbReference type="EC" id="2.4.1.21" evidence="7"/>
<dbReference type="Proteomes" id="UP000614469">
    <property type="component" value="Unassembled WGS sequence"/>
</dbReference>
<dbReference type="GO" id="GO:0005978">
    <property type="term" value="P:glycogen biosynthetic process"/>
    <property type="evidence" value="ECO:0007669"/>
    <property type="project" value="UniProtKB-UniRule"/>
</dbReference>
<evidence type="ECO:0000259" key="9">
    <source>
        <dbReference type="Pfam" id="PF08323"/>
    </source>
</evidence>
<dbReference type="PANTHER" id="PTHR45825">
    <property type="entry name" value="GRANULE-BOUND STARCH SYNTHASE 1, CHLOROPLASTIC/AMYLOPLASTIC"/>
    <property type="match status" value="1"/>
</dbReference>
<evidence type="ECO:0000256" key="1">
    <source>
        <dbReference type="ARBA" id="ARBA00001478"/>
    </source>
</evidence>
<dbReference type="Gene3D" id="3.40.50.2000">
    <property type="entry name" value="Glycogen Phosphorylase B"/>
    <property type="match status" value="2"/>
</dbReference>
<dbReference type="AlphaFoldDB" id="A0A8J6THB6"/>
<feature type="domain" description="Starch synthase catalytic" evidence="9">
    <location>
        <begin position="6"/>
        <end position="243"/>
    </location>
</feature>
<reference evidence="10 11" key="1">
    <citation type="submission" date="2020-08" db="EMBL/GenBank/DDBJ databases">
        <title>Bridging the membrane lipid divide: bacteria of the FCB group superphylum have the potential to synthesize archaeal ether lipids.</title>
        <authorList>
            <person name="Villanueva L."/>
            <person name="Von Meijenfeldt F.A.B."/>
            <person name="Westbye A.B."/>
            <person name="Yadav S."/>
            <person name="Hopmans E.C."/>
            <person name="Dutilh B.E."/>
            <person name="Sinninghe Damste J.S."/>
        </authorList>
    </citation>
    <scope>NUCLEOTIDE SEQUENCE [LARGE SCALE GENOMIC DNA]</scope>
    <source>
        <strain evidence="10">NIOZ-UU36</strain>
    </source>
</reference>
<dbReference type="Pfam" id="PF08323">
    <property type="entry name" value="Glyco_transf_5"/>
    <property type="match status" value="1"/>
</dbReference>
<feature type="domain" description="Glycosyl transferase family 1" evidence="8">
    <location>
        <begin position="296"/>
        <end position="439"/>
    </location>
</feature>
<comment type="pathway">
    <text evidence="7">Glycan biosynthesis; glycogen biosynthesis.</text>
</comment>
<evidence type="ECO:0000256" key="3">
    <source>
        <dbReference type="ARBA" id="ARBA00010281"/>
    </source>
</evidence>
<dbReference type="NCBIfam" id="TIGR02095">
    <property type="entry name" value="glgA"/>
    <property type="match status" value="1"/>
</dbReference>
<proteinExistence type="inferred from homology"/>
<dbReference type="SUPFAM" id="SSF53756">
    <property type="entry name" value="UDP-Glycosyltransferase/glycogen phosphorylase"/>
    <property type="match status" value="1"/>
</dbReference>
<feature type="binding site" evidence="7">
    <location>
        <position position="19"/>
    </location>
    <ligand>
        <name>ADP-alpha-D-glucose</name>
        <dbReference type="ChEBI" id="CHEBI:57498"/>
    </ligand>
</feature>
<evidence type="ECO:0000256" key="6">
    <source>
        <dbReference type="ARBA" id="ARBA00023056"/>
    </source>
</evidence>
<comment type="caution">
    <text evidence="10">The sequence shown here is derived from an EMBL/GenBank/DDBJ whole genome shotgun (WGS) entry which is preliminary data.</text>
</comment>
<protein>
    <recommendedName>
        <fullName evidence="7">Glycogen synthase</fullName>
        <ecNumber evidence="7">2.4.1.21</ecNumber>
    </recommendedName>
    <alternativeName>
        <fullName evidence="7">Starch [bacterial glycogen] synthase</fullName>
    </alternativeName>
</protein>
<comment type="catalytic activity">
    <reaction evidence="1 7">
        <text>[(1-&gt;4)-alpha-D-glucosyl](n) + ADP-alpha-D-glucose = [(1-&gt;4)-alpha-D-glucosyl](n+1) + ADP + H(+)</text>
        <dbReference type="Rhea" id="RHEA:18189"/>
        <dbReference type="Rhea" id="RHEA-COMP:9584"/>
        <dbReference type="Rhea" id="RHEA-COMP:9587"/>
        <dbReference type="ChEBI" id="CHEBI:15378"/>
        <dbReference type="ChEBI" id="CHEBI:15444"/>
        <dbReference type="ChEBI" id="CHEBI:57498"/>
        <dbReference type="ChEBI" id="CHEBI:456216"/>
        <dbReference type="EC" id="2.4.1.21"/>
    </reaction>
</comment>
<gene>
    <name evidence="7" type="primary">glgA</name>
    <name evidence="10" type="ORF">H8E29_04020</name>
</gene>
<name>A0A8J6THB6_9CHLR</name>
<organism evidence="10 11">
    <name type="scientific">Candidatus Desulfolinea nitratireducens</name>
    <dbReference type="NCBI Taxonomy" id="2841698"/>
    <lineage>
        <taxon>Bacteria</taxon>
        <taxon>Bacillati</taxon>
        <taxon>Chloroflexota</taxon>
        <taxon>Anaerolineae</taxon>
        <taxon>Anaerolineales</taxon>
        <taxon>Anaerolineales incertae sedis</taxon>
        <taxon>Candidatus Desulfolinea</taxon>
    </lineage>
</organism>
<dbReference type="PANTHER" id="PTHR45825:SF11">
    <property type="entry name" value="ALPHA AMYLASE DOMAIN-CONTAINING PROTEIN"/>
    <property type="match status" value="1"/>
</dbReference>
<evidence type="ECO:0000256" key="5">
    <source>
        <dbReference type="ARBA" id="ARBA00022679"/>
    </source>
</evidence>
<evidence type="ECO:0000256" key="4">
    <source>
        <dbReference type="ARBA" id="ARBA00022676"/>
    </source>
</evidence>
<dbReference type="UniPathway" id="UPA00164"/>
<dbReference type="Pfam" id="PF00534">
    <property type="entry name" value="Glycos_transf_1"/>
    <property type="match status" value="1"/>
</dbReference>
<dbReference type="EMBL" id="JACNJN010000064">
    <property type="protein sequence ID" value="MBC8334410.1"/>
    <property type="molecule type" value="Genomic_DNA"/>
</dbReference>
<evidence type="ECO:0000259" key="8">
    <source>
        <dbReference type="Pfam" id="PF00534"/>
    </source>
</evidence>
<dbReference type="InterPro" id="IPR011835">
    <property type="entry name" value="GS/SS"/>
</dbReference>
<dbReference type="GO" id="GO:0009011">
    <property type="term" value="F:alpha-1,4-glucan glucosyltransferase (ADP-glucose donor) activity"/>
    <property type="evidence" value="ECO:0007669"/>
    <property type="project" value="UniProtKB-UniRule"/>
</dbReference>
<evidence type="ECO:0000313" key="10">
    <source>
        <dbReference type="EMBL" id="MBC8334410.1"/>
    </source>
</evidence>
<dbReference type="CDD" id="cd03791">
    <property type="entry name" value="GT5_Glycogen_synthase_DULL1-like"/>
    <property type="match status" value="1"/>
</dbReference>